<keyword evidence="5" id="KW-1185">Reference proteome</keyword>
<dbReference type="InterPro" id="IPR011765">
    <property type="entry name" value="Pept_M16_N"/>
</dbReference>
<dbReference type="SUPFAM" id="SSF63411">
    <property type="entry name" value="LuxS/MPP-like metallohydrolase"/>
    <property type="match status" value="2"/>
</dbReference>
<accession>A0ABS6J1V6</accession>
<feature type="domain" description="Peptidase M16 N-terminal" evidence="2">
    <location>
        <begin position="46"/>
        <end position="179"/>
    </location>
</feature>
<evidence type="ECO:0000259" key="3">
    <source>
        <dbReference type="Pfam" id="PF05193"/>
    </source>
</evidence>
<feature type="signal peptide" evidence="1">
    <location>
        <begin position="1"/>
        <end position="23"/>
    </location>
</feature>
<reference evidence="4 5" key="1">
    <citation type="submission" date="2021-06" db="EMBL/GenBank/DDBJ databases">
        <title>Rhodobacteraceae bacterium strain HSP-20.</title>
        <authorList>
            <person name="Chen W.-M."/>
        </authorList>
    </citation>
    <scope>NUCLEOTIDE SEQUENCE [LARGE SCALE GENOMIC DNA]</scope>
    <source>
        <strain evidence="4 5">HSP-20</strain>
    </source>
</reference>
<dbReference type="EMBL" id="JAAATX020000005">
    <property type="protein sequence ID" value="MBU9697730.1"/>
    <property type="molecule type" value="Genomic_DNA"/>
</dbReference>
<dbReference type="Proteomes" id="UP000731907">
    <property type="component" value="Unassembled WGS sequence"/>
</dbReference>
<feature type="chain" id="PRO_5045049870" evidence="1">
    <location>
        <begin position="24"/>
        <end position="440"/>
    </location>
</feature>
<name>A0ABS6J1V6_9RHOB</name>
<protein>
    <submittedName>
        <fullName evidence="4">Insulinase family protein</fullName>
    </submittedName>
</protein>
<comment type="caution">
    <text evidence="4">The sequence shown here is derived from an EMBL/GenBank/DDBJ whole genome shotgun (WGS) entry which is preliminary data.</text>
</comment>
<evidence type="ECO:0000256" key="1">
    <source>
        <dbReference type="SAM" id="SignalP"/>
    </source>
</evidence>
<keyword evidence="1" id="KW-0732">Signal</keyword>
<dbReference type="Gene3D" id="3.30.830.10">
    <property type="entry name" value="Metalloenzyme, LuxS/M16 peptidase-like"/>
    <property type="match status" value="2"/>
</dbReference>
<evidence type="ECO:0000313" key="4">
    <source>
        <dbReference type="EMBL" id="MBU9697730.1"/>
    </source>
</evidence>
<dbReference type="PANTHER" id="PTHR11851:SF224">
    <property type="entry name" value="PROCESSING PROTEASE"/>
    <property type="match status" value="1"/>
</dbReference>
<gene>
    <name evidence="4" type="ORF">GU927_007700</name>
</gene>
<dbReference type="InterPro" id="IPR011249">
    <property type="entry name" value="Metalloenz_LuxS/M16"/>
</dbReference>
<dbReference type="Pfam" id="PF00675">
    <property type="entry name" value="Peptidase_M16"/>
    <property type="match status" value="1"/>
</dbReference>
<dbReference type="InterPro" id="IPR050361">
    <property type="entry name" value="MPP/UQCRC_Complex"/>
</dbReference>
<dbReference type="RefSeq" id="WP_161761787.1">
    <property type="nucleotide sequence ID" value="NZ_JAAATX020000005.1"/>
</dbReference>
<dbReference type="Pfam" id="PF05193">
    <property type="entry name" value="Peptidase_M16_C"/>
    <property type="match status" value="1"/>
</dbReference>
<evidence type="ECO:0000259" key="2">
    <source>
        <dbReference type="Pfam" id="PF00675"/>
    </source>
</evidence>
<dbReference type="PANTHER" id="PTHR11851">
    <property type="entry name" value="METALLOPROTEASE"/>
    <property type="match status" value="1"/>
</dbReference>
<organism evidence="4 5">
    <name type="scientific">Paragemmobacter amnigenus</name>
    <dbReference type="NCBI Taxonomy" id="2852097"/>
    <lineage>
        <taxon>Bacteria</taxon>
        <taxon>Pseudomonadati</taxon>
        <taxon>Pseudomonadota</taxon>
        <taxon>Alphaproteobacteria</taxon>
        <taxon>Rhodobacterales</taxon>
        <taxon>Paracoccaceae</taxon>
        <taxon>Paragemmobacter</taxon>
    </lineage>
</organism>
<proteinExistence type="predicted"/>
<sequence>MTRLFRLIPAAVALVLLALPARAAVDIQTVTSPGGITAWLVEEDGIPFTALEIRFRGGSSLDPAGKEGAVNLMTALIEEGAGEMDAQAFAAARDGLAASFTFASDIDTVAVSARFLTENRDQAVDLLRQAITAPRFDADAVERVRGQVLAGLRSDAKDPETIASDLFRDMAFEGHPYERDSDGTLDSVTALTRDDLVAAHRAALARDRIYVAAAGDITPEELGALLDELLGALPETGAPQAGRAEFHATGGVTVSDFPGPQSVVLFGHSGIRRDDPDFFAATILNEVLGGGRFSARLMTEVREKRGLTYGIGTSLVGYDNAEMVMGQAAVANARVAEAMEVIRAEWARIATEGITAEELEKTKTYLTGAYPLRFDGNGQLATIMVNMQLIDLPPDYPKTRNDKVNAVTAADVKRVAASLFRPADLRFVVVGQPEGVTATD</sequence>
<evidence type="ECO:0000313" key="5">
    <source>
        <dbReference type="Proteomes" id="UP000731907"/>
    </source>
</evidence>
<feature type="domain" description="Peptidase M16 C-terminal" evidence="3">
    <location>
        <begin position="191"/>
        <end position="364"/>
    </location>
</feature>
<dbReference type="InterPro" id="IPR007863">
    <property type="entry name" value="Peptidase_M16_C"/>
</dbReference>